<keyword evidence="4" id="KW-1185">Reference proteome</keyword>
<gene>
    <name evidence="3" type="ORF">ANIA_04145</name>
</gene>
<name>Q5B5N5_EMENI</name>
<organism evidence="3 4">
    <name type="scientific">Emericella nidulans (strain FGSC A4 / ATCC 38163 / CBS 112.46 / NRRL 194 / M139)</name>
    <name type="common">Aspergillus nidulans</name>
    <dbReference type="NCBI Taxonomy" id="227321"/>
    <lineage>
        <taxon>Eukaryota</taxon>
        <taxon>Fungi</taxon>
        <taxon>Dikarya</taxon>
        <taxon>Ascomycota</taxon>
        <taxon>Pezizomycotina</taxon>
        <taxon>Eurotiomycetes</taxon>
        <taxon>Eurotiomycetidae</taxon>
        <taxon>Eurotiales</taxon>
        <taxon>Aspergillaceae</taxon>
        <taxon>Aspergillus</taxon>
        <taxon>Aspergillus subgen. Nidulantes</taxon>
    </lineage>
</organism>
<dbReference type="EMBL" id="BN001302">
    <property type="protein sequence ID" value="CBF74610.1"/>
    <property type="molecule type" value="Genomic_DNA"/>
</dbReference>
<dbReference type="Gene3D" id="3.20.20.70">
    <property type="entry name" value="Aldolase class I"/>
    <property type="match status" value="1"/>
</dbReference>
<dbReference type="InterPro" id="IPR045247">
    <property type="entry name" value="Oye-like"/>
</dbReference>
<dbReference type="PRINTS" id="PR00081">
    <property type="entry name" value="GDHRDH"/>
</dbReference>
<dbReference type="GO" id="GO:0003959">
    <property type="term" value="F:NADPH dehydrogenase activity"/>
    <property type="evidence" value="ECO:0000318"/>
    <property type="project" value="GO_Central"/>
</dbReference>
<proteinExistence type="predicted"/>
<dbReference type="AlphaFoldDB" id="Q5B5N5"/>
<accession>C8V4Y6</accession>
<dbReference type="KEGG" id="ani:ANIA_04145"/>
<dbReference type="Gene3D" id="3.40.50.720">
    <property type="entry name" value="NAD(P)-binding Rossmann-like Domain"/>
    <property type="match status" value="1"/>
</dbReference>
<dbReference type="RefSeq" id="XP_661749.1">
    <property type="nucleotide sequence ID" value="XM_656657.2"/>
</dbReference>
<accession>Q5B5N5</accession>
<dbReference type="FunCoup" id="Q5B5N5">
    <property type="interactions" value="796"/>
</dbReference>
<keyword evidence="1" id="KW-0521">NADP</keyword>
<reference evidence="4" key="1">
    <citation type="journal article" date="2005" name="Nature">
        <title>Sequencing of Aspergillus nidulans and comparative analysis with A. fumigatus and A. oryzae.</title>
        <authorList>
            <person name="Galagan J.E."/>
            <person name="Calvo S.E."/>
            <person name="Cuomo C."/>
            <person name="Ma L.J."/>
            <person name="Wortman J.R."/>
            <person name="Batzoglou S."/>
            <person name="Lee S.I."/>
            <person name="Basturkmen M."/>
            <person name="Spevak C.C."/>
            <person name="Clutterbuck J."/>
            <person name="Kapitonov V."/>
            <person name="Jurka J."/>
            <person name="Scazzocchio C."/>
            <person name="Farman M."/>
            <person name="Butler J."/>
            <person name="Purcell S."/>
            <person name="Harris S."/>
            <person name="Braus G.H."/>
            <person name="Draht O."/>
            <person name="Busch S."/>
            <person name="D'Enfert C."/>
            <person name="Bouchier C."/>
            <person name="Goldman G.H."/>
            <person name="Bell-Pedersen D."/>
            <person name="Griffiths-Jones S."/>
            <person name="Doonan J.H."/>
            <person name="Yu J."/>
            <person name="Vienken K."/>
            <person name="Pain A."/>
            <person name="Freitag M."/>
            <person name="Selker E.U."/>
            <person name="Archer D.B."/>
            <person name="Penalva M.A."/>
            <person name="Oakley B.R."/>
            <person name="Momany M."/>
            <person name="Tanaka T."/>
            <person name="Kumagai T."/>
            <person name="Asai K."/>
            <person name="Machida M."/>
            <person name="Nierman W.C."/>
            <person name="Denning D.W."/>
            <person name="Caddick M."/>
            <person name="Hynes M."/>
            <person name="Paoletti M."/>
            <person name="Fischer R."/>
            <person name="Miller B."/>
            <person name="Dyer P."/>
            <person name="Sachs M.S."/>
            <person name="Osmani S.A."/>
            <person name="Birren B.W."/>
        </authorList>
    </citation>
    <scope>NUCLEOTIDE SEQUENCE [LARGE SCALE GENOMIC DNA]</scope>
    <source>
        <strain evidence="4">FGSC A4 / ATCC 38163 / CBS 112.46 / NRRL 194 / M139</strain>
    </source>
</reference>
<dbReference type="eggNOG" id="KOG0134">
    <property type="taxonomic scope" value="Eukaryota"/>
</dbReference>
<dbReference type="SUPFAM" id="SSF51735">
    <property type="entry name" value="NAD(P)-binding Rossmann-fold domains"/>
    <property type="match status" value="1"/>
</dbReference>
<reference evidence="4" key="2">
    <citation type="journal article" date="2009" name="Fungal Genet. Biol.">
        <title>The 2008 update of the Aspergillus nidulans genome annotation: a community effort.</title>
        <authorList>
            <person name="Wortman J.R."/>
            <person name="Gilsenan J.M."/>
            <person name="Joardar V."/>
            <person name="Deegan J."/>
            <person name="Clutterbuck J."/>
            <person name="Andersen M.R."/>
            <person name="Archer D."/>
            <person name="Bencina M."/>
            <person name="Braus G."/>
            <person name="Coutinho P."/>
            <person name="von Dohren H."/>
            <person name="Doonan J."/>
            <person name="Driessen A.J."/>
            <person name="Durek P."/>
            <person name="Espeso E."/>
            <person name="Fekete E."/>
            <person name="Flipphi M."/>
            <person name="Estrada C.G."/>
            <person name="Geysens S."/>
            <person name="Goldman G."/>
            <person name="de Groot P.W."/>
            <person name="Hansen K."/>
            <person name="Harris S.D."/>
            <person name="Heinekamp T."/>
            <person name="Helmstaedt K."/>
            <person name="Henrissat B."/>
            <person name="Hofmann G."/>
            <person name="Homan T."/>
            <person name="Horio T."/>
            <person name="Horiuchi H."/>
            <person name="James S."/>
            <person name="Jones M."/>
            <person name="Karaffa L."/>
            <person name="Karanyi Z."/>
            <person name="Kato M."/>
            <person name="Keller N."/>
            <person name="Kelly D.E."/>
            <person name="Kiel J.A."/>
            <person name="Kim J.M."/>
            <person name="van der Klei I.J."/>
            <person name="Klis F.M."/>
            <person name="Kovalchuk A."/>
            <person name="Krasevec N."/>
            <person name="Kubicek C.P."/>
            <person name="Liu B."/>
            <person name="Maccabe A."/>
            <person name="Meyer V."/>
            <person name="Mirabito P."/>
            <person name="Miskei M."/>
            <person name="Mos M."/>
            <person name="Mullins J."/>
            <person name="Nelson D.R."/>
            <person name="Nielsen J."/>
            <person name="Oakley B.R."/>
            <person name="Osmani S.A."/>
            <person name="Pakula T."/>
            <person name="Paszewski A."/>
            <person name="Paulsen I."/>
            <person name="Pilsyk S."/>
            <person name="Pocsi I."/>
            <person name="Punt P.J."/>
            <person name="Ram A.F."/>
            <person name="Ren Q."/>
            <person name="Robellet X."/>
            <person name="Robson G."/>
            <person name="Seiboth B."/>
            <person name="van Solingen P."/>
            <person name="Specht T."/>
            <person name="Sun J."/>
            <person name="Taheri-Talesh N."/>
            <person name="Takeshita N."/>
            <person name="Ussery D."/>
            <person name="vanKuyk P.A."/>
            <person name="Visser H."/>
            <person name="van de Vondervoort P.J."/>
            <person name="de Vries R.P."/>
            <person name="Walton J."/>
            <person name="Xiang X."/>
            <person name="Xiong Y."/>
            <person name="Zeng A.P."/>
            <person name="Brandt B.W."/>
            <person name="Cornell M.J."/>
            <person name="van den Hondel C.A."/>
            <person name="Visser J."/>
            <person name="Oliver S.G."/>
            <person name="Turner G."/>
        </authorList>
    </citation>
    <scope>GENOME REANNOTATION</scope>
    <source>
        <strain evidence="4">FGSC A4 / ATCC 38163 / CBS 112.46 / NRRL 194 / M139</strain>
    </source>
</reference>
<dbReference type="PANTHER" id="PTHR22893">
    <property type="entry name" value="NADH OXIDOREDUCTASE-RELATED"/>
    <property type="match status" value="1"/>
</dbReference>
<dbReference type="CDD" id="cd05233">
    <property type="entry name" value="SDR_c"/>
    <property type="match status" value="1"/>
</dbReference>
<dbReference type="Proteomes" id="UP000000560">
    <property type="component" value="Chromosome II"/>
</dbReference>
<feature type="domain" description="NADH:flavin oxidoreductase/NADH oxidase N-terminal" evidence="2">
    <location>
        <begin position="7"/>
        <end position="339"/>
    </location>
</feature>
<dbReference type="OrthoDB" id="276546at2759"/>
<dbReference type="eggNOG" id="KOG1200">
    <property type="taxonomic scope" value="Eukaryota"/>
</dbReference>
<dbReference type="FunFam" id="3.20.20.70:FF:000138">
    <property type="entry name" value="NADPH dehydrogenase 1"/>
    <property type="match status" value="1"/>
</dbReference>
<dbReference type="GO" id="GO:0010181">
    <property type="term" value="F:FMN binding"/>
    <property type="evidence" value="ECO:0007669"/>
    <property type="project" value="InterPro"/>
</dbReference>
<dbReference type="SUPFAM" id="SSF51395">
    <property type="entry name" value="FMN-linked oxidoreductases"/>
    <property type="match status" value="1"/>
</dbReference>
<dbReference type="CDD" id="cd02933">
    <property type="entry name" value="OYE_like_FMN"/>
    <property type="match status" value="1"/>
</dbReference>
<dbReference type="Pfam" id="PF13561">
    <property type="entry name" value="adh_short_C2"/>
    <property type="match status" value="1"/>
</dbReference>
<dbReference type="InterPro" id="IPR002347">
    <property type="entry name" value="SDR_fam"/>
</dbReference>
<dbReference type="HOGENOM" id="CLU_434756_0_0_1"/>
<dbReference type="InterPro" id="IPR013785">
    <property type="entry name" value="Aldolase_TIM"/>
</dbReference>
<dbReference type="PANTHER" id="PTHR22893:SF91">
    <property type="entry name" value="NADPH DEHYDROGENASE 2-RELATED"/>
    <property type="match status" value="1"/>
</dbReference>
<evidence type="ECO:0000313" key="4">
    <source>
        <dbReference type="Proteomes" id="UP000000560"/>
    </source>
</evidence>
<dbReference type="InterPro" id="IPR036291">
    <property type="entry name" value="NAD(P)-bd_dom_sf"/>
</dbReference>
<dbReference type="InParanoid" id="Q5B5N5"/>
<dbReference type="Pfam" id="PF00724">
    <property type="entry name" value="Oxidored_FMN"/>
    <property type="match status" value="1"/>
</dbReference>
<evidence type="ECO:0000256" key="1">
    <source>
        <dbReference type="ARBA" id="ARBA00022857"/>
    </source>
</evidence>
<dbReference type="FunFam" id="3.40.50.720:FF:000084">
    <property type="entry name" value="Short-chain dehydrogenase reductase"/>
    <property type="match status" value="1"/>
</dbReference>
<sequence length="629" mass="68046">MASQSPLFQPLRIGNVTLNHRVVMAPLTRLRADAKHVQLPMATTYYEQRASVPGTLLISEATIISPQHGGYPHAPGIWNSEQVAAWKKVTDAVHTKGSYIFCQFVAVGRVADPATLRADGGYEVTAPSAIPLDAENGVVPKELTEEDIQALIQTFVTAAKNAIAAGFDGVEVHGANGYLVDQFLQDVTNKRTDAWGGSVPNRARFGLEVARALVEAVGADRVGFRLSPWNTWQGMKMADPVPQFSYFAEKLKELKLAYLHVIESRVINNVDCDKTEGIEFLLEIWGKTSPVLVAGGYNPANAEAAFTEYKDNDIAVVFGRHFIANPDLPFRIREGLPLNKYDRDSFYAFMQEAGIGAATAIAFAAAGCTRIAITDLPGSGLNETHMKILAATSNKPNVMSYPGDISDESFVNSFIDQVFSAFKRIDYVVNCAGVLQKEFLRSTEVSCEQFDFINGVNYRGTWLVSRAALRKMVSQEPLSDGIEDGEWRQKSRGSIVNIASQLGVVSRAGAAAYCASKSAIIGLTRADAIDFSKDLIRVNCVCPGVIDTNMTTGDPETKEALAPAVQIAPMGRMGDPREVADAVLFLSSSRASFVQGHALVVDGGAWEGVSLQTSPLIRCGMSSTFRVSS</sequence>
<evidence type="ECO:0000313" key="3">
    <source>
        <dbReference type="EMBL" id="CBF74610.1"/>
    </source>
</evidence>
<dbReference type="InterPro" id="IPR001155">
    <property type="entry name" value="OxRdtase_FMN_N"/>
</dbReference>
<evidence type="ECO:0000259" key="2">
    <source>
        <dbReference type="Pfam" id="PF00724"/>
    </source>
</evidence>
<dbReference type="PRINTS" id="PR00080">
    <property type="entry name" value="SDRFAMILY"/>
</dbReference>
<dbReference type="GeneID" id="2873568"/>
<protein>
    <recommendedName>
        <fullName evidence="2">NADH:flavin oxidoreductase/NADH oxidase N-terminal domain-containing protein</fullName>
    </recommendedName>
</protein>